<dbReference type="Proteomes" id="UP000009183">
    <property type="component" value="Chromosome 5"/>
</dbReference>
<proteinExistence type="inferred from homology"/>
<dbReference type="InterPro" id="IPR018280">
    <property type="entry name" value="Ribosomal_uS3_CS"/>
</dbReference>
<dbReference type="AlphaFoldDB" id="F6H8U9"/>
<dbReference type="InterPro" id="IPR001351">
    <property type="entry name" value="Ribosomal_uS3_C"/>
</dbReference>
<dbReference type="HOGENOM" id="CLU_1535246_0_0_1"/>
<protein>
    <recommendedName>
        <fullName evidence="5">Small ribosomal subunit protein uS3 C-terminal domain-containing protein</fullName>
    </recommendedName>
</protein>
<dbReference type="PANTHER" id="PTHR11760">
    <property type="entry name" value="30S/40S RIBOSOMAL PROTEIN S3"/>
    <property type="match status" value="1"/>
</dbReference>
<dbReference type="eggNOG" id="KOG3181">
    <property type="taxonomic scope" value="Eukaryota"/>
</dbReference>
<dbReference type="InterPro" id="IPR036419">
    <property type="entry name" value="Ribosomal_S3_C_sf"/>
</dbReference>
<gene>
    <name evidence="6" type="ordered locus">VIT_05s0049g02270</name>
</gene>
<evidence type="ECO:0000256" key="3">
    <source>
        <dbReference type="ARBA" id="ARBA00023274"/>
    </source>
</evidence>
<name>F6H8U9_VITVI</name>
<dbReference type="PROSITE" id="PS00548">
    <property type="entry name" value="RIBOSOMAL_S3"/>
    <property type="match status" value="1"/>
</dbReference>
<evidence type="ECO:0000256" key="2">
    <source>
        <dbReference type="ARBA" id="ARBA00022980"/>
    </source>
</evidence>
<dbReference type="GO" id="GO:0003723">
    <property type="term" value="F:RNA binding"/>
    <property type="evidence" value="ECO:0007669"/>
    <property type="project" value="InterPro"/>
</dbReference>
<accession>F6H8U9</accession>
<keyword evidence="7" id="KW-1185">Reference proteome</keyword>
<evidence type="ECO:0000313" key="7">
    <source>
        <dbReference type="Proteomes" id="UP000009183"/>
    </source>
</evidence>
<dbReference type="STRING" id="29760.F6H8U9"/>
<dbReference type="GO" id="GO:0006412">
    <property type="term" value="P:translation"/>
    <property type="evidence" value="ECO:0007669"/>
    <property type="project" value="InterPro"/>
</dbReference>
<feature type="domain" description="Small ribosomal subunit protein uS3 C-terminal" evidence="5">
    <location>
        <begin position="71"/>
        <end position="132"/>
    </location>
</feature>
<keyword evidence="2 4" id="KW-0689">Ribosomal protein</keyword>
<dbReference type="InterPro" id="IPR009019">
    <property type="entry name" value="KH_sf_prok-type"/>
</dbReference>
<keyword evidence="3 4" id="KW-0687">Ribonucleoprotein</keyword>
<dbReference type="SUPFAM" id="SSF54814">
    <property type="entry name" value="Prokaryotic type KH domain (KH-domain type II)"/>
    <property type="match status" value="1"/>
</dbReference>
<dbReference type="Gene3D" id="3.30.1140.32">
    <property type="entry name" value="Ribosomal protein S3, C-terminal domain"/>
    <property type="match status" value="1"/>
</dbReference>
<evidence type="ECO:0000256" key="4">
    <source>
        <dbReference type="RuleBase" id="RU003624"/>
    </source>
</evidence>
<reference evidence="7" key="1">
    <citation type="journal article" date="2007" name="Nature">
        <title>The grapevine genome sequence suggests ancestral hexaploidization in major angiosperm phyla.</title>
        <authorList>
            <consortium name="The French-Italian Public Consortium for Grapevine Genome Characterization."/>
            <person name="Jaillon O."/>
            <person name="Aury J.-M."/>
            <person name="Noel B."/>
            <person name="Policriti A."/>
            <person name="Clepet C."/>
            <person name="Casagrande A."/>
            <person name="Choisne N."/>
            <person name="Aubourg S."/>
            <person name="Vitulo N."/>
            <person name="Jubin C."/>
            <person name="Vezzi A."/>
            <person name="Legeai F."/>
            <person name="Hugueney P."/>
            <person name="Dasilva C."/>
            <person name="Horner D."/>
            <person name="Mica E."/>
            <person name="Jublot D."/>
            <person name="Poulain J."/>
            <person name="Bruyere C."/>
            <person name="Billault A."/>
            <person name="Segurens B."/>
            <person name="Gouyvenoux M."/>
            <person name="Ugarte E."/>
            <person name="Cattonaro F."/>
            <person name="Anthouard V."/>
            <person name="Vico V."/>
            <person name="Del Fabbro C."/>
            <person name="Alaux M."/>
            <person name="Di Gaspero G."/>
            <person name="Dumas V."/>
            <person name="Felice N."/>
            <person name="Paillard S."/>
            <person name="Juman I."/>
            <person name="Moroldo M."/>
            <person name="Scalabrin S."/>
            <person name="Canaguier A."/>
            <person name="Le Clainche I."/>
            <person name="Malacrida G."/>
            <person name="Durand E."/>
            <person name="Pesole G."/>
            <person name="Laucou V."/>
            <person name="Chatelet P."/>
            <person name="Merdinoglu D."/>
            <person name="Delledonne M."/>
            <person name="Pezzotti M."/>
            <person name="Lecharny A."/>
            <person name="Scarpelli C."/>
            <person name="Artiguenave F."/>
            <person name="Pe M.E."/>
            <person name="Valle G."/>
            <person name="Morgante M."/>
            <person name="Caboche M."/>
            <person name="Adam-Blondon A.-F."/>
            <person name="Weissenbach J."/>
            <person name="Quetier F."/>
            <person name="Wincker P."/>
        </authorList>
    </citation>
    <scope>NUCLEOTIDE SEQUENCE [LARGE SCALE GENOMIC DNA]</scope>
    <source>
        <strain evidence="7">cv. Pinot noir / PN40024</strain>
    </source>
</reference>
<dbReference type="GO" id="GO:0022627">
    <property type="term" value="C:cytosolic small ribosomal subunit"/>
    <property type="evidence" value="ECO:0000318"/>
    <property type="project" value="GO_Central"/>
</dbReference>
<dbReference type="PANTHER" id="PTHR11760:SF69">
    <property type="entry name" value="SMALL RIBOSOMAL SUBUNIT PROTEIN US3X-RELATED"/>
    <property type="match status" value="1"/>
</dbReference>
<dbReference type="InterPro" id="IPR057258">
    <property type="entry name" value="Ribosomal_uS3"/>
</dbReference>
<dbReference type="PaxDb" id="29760-VIT_05s0049g02270.t01"/>
<evidence type="ECO:0000313" key="6">
    <source>
        <dbReference type="EMBL" id="CCB48642.1"/>
    </source>
</evidence>
<dbReference type="EMBL" id="FN595496">
    <property type="protein sequence ID" value="CCB48642.1"/>
    <property type="molecule type" value="Genomic_DNA"/>
</dbReference>
<comment type="similarity">
    <text evidence="1 4">Belongs to the universal ribosomal protein uS3 family.</text>
</comment>
<dbReference type="GO" id="GO:0005634">
    <property type="term" value="C:nucleus"/>
    <property type="evidence" value="ECO:0000318"/>
    <property type="project" value="GO_Central"/>
</dbReference>
<organism evidence="6 7">
    <name type="scientific">Vitis vinifera</name>
    <name type="common">Grape</name>
    <dbReference type="NCBI Taxonomy" id="29760"/>
    <lineage>
        <taxon>Eukaryota</taxon>
        <taxon>Viridiplantae</taxon>
        <taxon>Streptophyta</taxon>
        <taxon>Embryophyta</taxon>
        <taxon>Tracheophyta</taxon>
        <taxon>Spermatophyta</taxon>
        <taxon>Magnoliopsida</taxon>
        <taxon>eudicotyledons</taxon>
        <taxon>Gunneridae</taxon>
        <taxon>Pentapetalae</taxon>
        <taxon>rosids</taxon>
        <taxon>Vitales</taxon>
        <taxon>Vitaceae</taxon>
        <taxon>Viteae</taxon>
        <taxon>Vitis</taxon>
    </lineage>
</organism>
<sequence>MATTNGRLDDVEFLISRGVDLSASNMEKYTIWVLQLRDFCTEIIIHATQTQNVLCKKGKKIRELTSVVQKRFVMESGTKGCEVIMSGKLCVQCAKSIKFKDGYLIFSGQLVKDYIDSTVRHVLLKQGILSIKSSLLSLGMFIHITGHRFNDFCRDEPPEEHNLLVLAIPLFMTLP</sequence>
<evidence type="ECO:0000256" key="1">
    <source>
        <dbReference type="ARBA" id="ARBA00010761"/>
    </source>
</evidence>
<dbReference type="SUPFAM" id="SSF54821">
    <property type="entry name" value="Ribosomal protein S3 C-terminal domain"/>
    <property type="match status" value="1"/>
</dbReference>
<evidence type="ECO:0000259" key="5">
    <source>
        <dbReference type="Pfam" id="PF00189"/>
    </source>
</evidence>
<dbReference type="GO" id="GO:0003735">
    <property type="term" value="F:structural constituent of ribosome"/>
    <property type="evidence" value="ECO:0000318"/>
    <property type="project" value="GO_Central"/>
</dbReference>
<dbReference type="Pfam" id="PF00189">
    <property type="entry name" value="Ribosomal_S3_C"/>
    <property type="match status" value="1"/>
</dbReference>
<dbReference type="InParanoid" id="F6H8U9"/>